<feature type="compositionally biased region" description="Basic and acidic residues" evidence="2">
    <location>
        <begin position="437"/>
        <end position="461"/>
    </location>
</feature>
<dbReference type="PANTHER" id="PTHR22953:SF153">
    <property type="entry name" value="PURPLE ACID PHOSPHATASE"/>
    <property type="match status" value="1"/>
</dbReference>
<dbReference type="GO" id="GO:0003993">
    <property type="term" value="F:acid phosphatase activity"/>
    <property type="evidence" value="ECO:0007669"/>
    <property type="project" value="InterPro"/>
</dbReference>
<organism evidence="4 5">
    <name type="scientific">Pseudonocardia alni</name>
    <name type="common">Amycolata alni</name>
    <dbReference type="NCBI Taxonomy" id="33907"/>
    <lineage>
        <taxon>Bacteria</taxon>
        <taxon>Bacillati</taxon>
        <taxon>Actinomycetota</taxon>
        <taxon>Actinomycetes</taxon>
        <taxon>Pseudonocardiales</taxon>
        <taxon>Pseudonocardiaceae</taxon>
        <taxon>Pseudonocardia</taxon>
    </lineage>
</organism>
<keyword evidence="5" id="KW-1185">Reference proteome</keyword>
<dbReference type="InterPro" id="IPR029052">
    <property type="entry name" value="Metallo-depent_PP-like"/>
</dbReference>
<dbReference type="InterPro" id="IPR006311">
    <property type="entry name" value="TAT_signal"/>
</dbReference>
<dbReference type="Gene3D" id="3.60.21.10">
    <property type="match status" value="1"/>
</dbReference>
<comment type="caution">
    <text evidence="4">The sequence shown here is derived from an EMBL/GenBank/DDBJ whole genome shotgun (WGS) entry which is preliminary data.</text>
</comment>
<evidence type="ECO:0000259" key="3">
    <source>
        <dbReference type="Pfam" id="PF00149"/>
    </source>
</evidence>
<dbReference type="Pfam" id="PF00149">
    <property type="entry name" value="Metallophos"/>
    <property type="match status" value="1"/>
</dbReference>
<keyword evidence="1" id="KW-0732">Signal</keyword>
<feature type="region of interest" description="Disordered" evidence="2">
    <location>
        <begin position="437"/>
        <end position="464"/>
    </location>
</feature>
<dbReference type="AlphaFoldDB" id="A0A852W0J9"/>
<dbReference type="PANTHER" id="PTHR22953">
    <property type="entry name" value="ACID PHOSPHATASE RELATED"/>
    <property type="match status" value="1"/>
</dbReference>
<proteinExistence type="predicted"/>
<protein>
    <recommendedName>
        <fullName evidence="3">Calcineurin-like phosphoesterase domain-containing protein</fullName>
    </recommendedName>
</protein>
<evidence type="ECO:0000313" key="5">
    <source>
        <dbReference type="Proteomes" id="UP000549695"/>
    </source>
</evidence>
<gene>
    <name evidence="4" type="ORF">HDA37_000679</name>
</gene>
<evidence type="ECO:0000313" key="4">
    <source>
        <dbReference type="EMBL" id="NYG00394.1"/>
    </source>
</evidence>
<dbReference type="SUPFAM" id="SSF56300">
    <property type="entry name" value="Metallo-dependent phosphatases"/>
    <property type="match status" value="1"/>
</dbReference>
<dbReference type="InterPro" id="IPR039331">
    <property type="entry name" value="PAPs-like"/>
</dbReference>
<feature type="domain" description="Calcineurin-like phosphoesterase" evidence="3">
    <location>
        <begin position="226"/>
        <end position="436"/>
    </location>
</feature>
<name>A0A852W0J9_PSEA5</name>
<accession>A0A852W0J9</accession>
<dbReference type="RefSeq" id="WP_218899213.1">
    <property type="nucleotide sequence ID" value="NZ_BAAAJZ010000005.1"/>
</dbReference>
<evidence type="ECO:0000256" key="1">
    <source>
        <dbReference type="ARBA" id="ARBA00022729"/>
    </source>
</evidence>
<reference evidence="4 5" key="1">
    <citation type="submission" date="2020-07" db="EMBL/GenBank/DDBJ databases">
        <title>Sequencing the genomes of 1000 actinobacteria strains.</title>
        <authorList>
            <person name="Klenk H.-P."/>
        </authorList>
    </citation>
    <scope>NUCLEOTIDE SEQUENCE [LARGE SCALE GENOMIC DNA]</scope>
    <source>
        <strain evidence="4 5">DSM 44749</strain>
    </source>
</reference>
<dbReference type="GeneID" id="98050499"/>
<sequence length="564" mass="60344">MSVNPTGETPGVGVPRALAVDMTIADQQDWLAAFLRRHPVSRRTALRGGAGVLATLAASGSPWARGVAAAAAPAPVTVVGRHLAYGPDPARSMSFSGELTAAPPPGRMVVDVGTDSGFGLTLPVQVRPLESLVPQVDGSIRGTRQWFAHARADGLAPGSRYVYRFRIEGPGGTTTTTATSTFRTAAPRGTRHRFTFTAFADQGVSTGGEPNHYKPDDSHRSPAPAEALTALVAAEAPAFHLLAGDICYADPSGAGRPVRNGARQDDEAHDSFDPTVWSTYFAAIERSAASTPWMFATGNHDMEALYDLNRADGPAHGYAGHAARLALPGTGPRGCPSVYAFTHGTVGVVSVDANDLSTEIPTNAGYSGGTQLTWLERTLAGWRADPDIEWIVLFFHHCAFATSGSHASDAGVRRALAPLCDRYRVDLCVQGHNHQYERTDPIRDGRPTRPAPDRSTVHPETDGTTYVCVGSGGRPRYRWQPGETDSVRGHETEQAPVTSFLAGPDDQKQAETVTWSRTRYLGYAYLRCSVVPGSGGTDSRLVVHAITDLGEEIDMVRLSRRMRR</sequence>
<dbReference type="Proteomes" id="UP000549695">
    <property type="component" value="Unassembled WGS sequence"/>
</dbReference>
<evidence type="ECO:0000256" key="2">
    <source>
        <dbReference type="SAM" id="MobiDB-lite"/>
    </source>
</evidence>
<dbReference type="PROSITE" id="PS51318">
    <property type="entry name" value="TAT"/>
    <property type="match status" value="1"/>
</dbReference>
<dbReference type="InterPro" id="IPR004843">
    <property type="entry name" value="Calcineurin-like_PHP"/>
</dbReference>
<dbReference type="EMBL" id="JACCCZ010000001">
    <property type="protein sequence ID" value="NYG00394.1"/>
    <property type="molecule type" value="Genomic_DNA"/>
</dbReference>